<organism evidence="5 6">
    <name type="scientific">Angomonas deanei</name>
    <dbReference type="NCBI Taxonomy" id="59799"/>
    <lineage>
        <taxon>Eukaryota</taxon>
        <taxon>Discoba</taxon>
        <taxon>Euglenozoa</taxon>
        <taxon>Kinetoplastea</taxon>
        <taxon>Metakinetoplastina</taxon>
        <taxon>Trypanosomatida</taxon>
        <taxon>Trypanosomatidae</taxon>
        <taxon>Strigomonadinae</taxon>
        <taxon>Angomonas</taxon>
    </lineage>
</organism>
<evidence type="ECO:0000256" key="1">
    <source>
        <dbReference type="ARBA" id="ARBA00022741"/>
    </source>
</evidence>
<dbReference type="Pfam" id="PF00004">
    <property type="entry name" value="AAA"/>
    <property type="match status" value="1"/>
</dbReference>
<dbReference type="InterPro" id="IPR003593">
    <property type="entry name" value="AAA+_ATPase"/>
</dbReference>
<reference evidence="5 6" key="1">
    <citation type="submission" date="2020-08" db="EMBL/GenBank/DDBJ databases">
        <authorList>
            <person name="Newling K."/>
            <person name="Davey J."/>
            <person name="Forrester S."/>
        </authorList>
    </citation>
    <scope>NUCLEOTIDE SEQUENCE [LARGE SCALE GENOMIC DNA]</scope>
    <source>
        <strain evidence="6">Crithidia deanei Carvalho (ATCC PRA-265)</strain>
    </source>
</reference>
<keyword evidence="1" id="KW-0547">Nucleotide-binding</keyword>
<dbReference type="SMART" id="SM00382">
    <property type="entry name" value="AAA"/>
    <property type="match status" value="1"/>
</dbReference>
<proteinExistence type="predicted"/>
<evidence type="ECO:0000313" key="6">
    <source>
        <dbReference type="Proteomes" id="UP000515908"/>
    </source>
</evidence>
<keyword evidence="3" id="KW-0175">Coiled coil</keyword>
<evidence type="ECO:0000313" key="5">
    <source>
        <dbReference type="EMBL" id="CAD2215380.1"/>
    </source>
</evidence>
<protein>
    <submittedName>
        <fullName evidence="5">Rad17 P-loop domain/ATPase family associated with various cellular activities (AAA), putative</fullName>
    </submittedName>
</protein>
<keyword evidence="6" id="KW-1185">Reference proteome</keyword>
<name>A0A7G2C6I8_9TRYP</name>
<dbReference type="InterPro" id="IPR027417">
    <property type="entry name" value="P-loop_NTPase"/>
</dbReference>
<dbReference type="FunFam" id="3.40.50.300:FF:001025">
    <property type="entry name" value="ATPase family, AAA domain-containing 2B"/>
    <property type="match status" value="1"/>
</dbReference>
<dbReference type="AlphaFoldDB" id="A0A7G2C6I8"/>
<dbReference type="Gene3D" id="1.10.8.60">
    <property type="match status" value="1"/>
</dbReference>
<dbReference type="SUPFAM" id="SSF52540">
    <property type="entry name" value="P-loop containing nucleoside triphosphate hydrolases"/>
    <property type="match status" value="1"/>
</dbReference>
<evidence type="ECO:0000256" key="3">
    <source>
        <dbReference type="ARBA" id="ARBA00023054"/>
    </source>
</evidence>
<dbReference type="PANTHER" id="PTHR23077:SF117">
    <property type="entry name" value="AAA+ ATPASE DOMAIN-CONTAINING PROTEIN"/>
    <property type="match status" value="1"/>
</dbReference>
<evidence type="ECO:0000256" key="2">
    <source>
        <dbReference type="ARBA" id="ARBA00022840"/>
    </source>
</evidence>
<dbReference type="EMBL" id="LR877149">
    <property type="protein sequence ID" value="CAD2215380.1"/>
    <property type="molecule type" value="Genomic_DNA"/>
</dbReference>
<accession>A0A7G2C6I8</accession>
<dbReference type="Gene3D" id="3.40.50.300">
    <property type="entry name" value="P-loop containing nucleotide triphosphate hydrolases"/>
    <property type="match status" value="1"/>
</dbReference>
<dbReference type="GO" id="GO:0005524">
    <property type="term" value="F:ATP binding"/>
    <property type="evidence" value="ECO:0007669"/>
    <property type="project" value="UniProtKB-KW"/>
</dbReference>
<gene>
    <name evidence="5" type="ORF">ADEAN_000283500</name>
</gene>
<dbReference type="InterPro" id="IPR003959">
    <property type="entry name" value="ATPase_AAA_core"/>
</dbReference>
<dbReference type="GO" id="GO:0016887">
    <property type="term" value="F:ATP hydrolysis activity"/>
    <property type="evidence" value="ECO:0007669"/>
    <property type="project" value="InterPro"/>
</dbReference>
<keyword evidence="2" id="KW-0067">ATP-binding</keyword>
<feature type="domain" description="AAA+ ATPase" evidence="4">
    <location>
        <begin position="157"/>
        <end position="294"/>
    </location>
</feature>
<dbReference type="InterPro" id="IPR050168">
    <property type="entry name" value="AAA_ATPase_domain"/>
</dbReference>
<sequence length="386" mass="42988">MVDPVELNFSVNDSFVTEMSRRLLFTHVSQLAKGHSVVVVGVTHNLKECCTETVGSIFRHSVFVSLPDAETRERIARHFIKSVEGLNLTEFVNMTSGQSCQEVIRAARKETWHTPRLFTTTWDSIRGLDAVKKTIMNALVTPQLSNRNAFSRFNIEPVKGILLYGPPGCSKTSIVKAICSENSYSLIYLDSARLISAYVGESERELRSVFEKAQQSAPCIVFFDEVEVIGTRRDTSTSNSGSDRLLTTLLTELDGFSSKKGVCFVGATNVPHLLDPALLRPGRLDSLIHVPLPSLSGRVEILRLYFSSLKCDYEEIAKHMNGFSGADIKSFCASVLLNLLDNKPSEFQAELSSNFVTQFAIESLKTFSRLPYDMHSITAFERSITH</sequence>
<evidence type="ECO:0000259" key="4">
    <source>
        <dbReference type="SMART" id="SM00382"/>
    </source>
</evidence>
<dbReference type="PANTHER" id="PTHR23077">
    <property type="entry name" value="AAA-FAMILY ATPASE"/>
    <property type="match status" value="1"/>
</dbReference>
<dbReference type="OrthoDB" id="5421at2759"/>
<dbReference type="VEuPathDB" id="TriTrypDB:ADEAN_000283500"/>
<dbReference type="Proteomes" id="UP000515908">
    <property type="component" value="Chromosome 05"/>
</dbReference>